<dbReference type="InterPro" id="IPR001387">
    <property type="entry name" value="Cro/C1-type_HTH"/>
</dbReference>
<protein>
    <submittedName>
        <fullName evidence="3">Helix-turn-helix transcriptional regulator</fullName>
    </submittedName>
</protein>
<feature type="coiled-coil region" evidence="1">
    <location>
        <begin position="80"/>
        <end position="114"/>
    </location>
</feature>
<dbReference type="SUPFAM" id="SSF47413">
    <property type="entry name" value="lambda repressor-like DNA-binding domains"/>
    <property type="match status" value="1"/>
</dbReference>
<feature type="domain" description="HTH cro/C1-type" evidence="2">
    <location>
        <begin position="33"/>
        <end position="64"/>
    </location>
</feature>
<dbReference type="PROSITE" id="PS50943">
    <property type="entry name" value="HTH_CROC1"/>
    <property type="match status" value="1"/>
</dbReference>
<organism evidence="3 4">
    <name type="scientific">Anaerovibrio slackiae</name>
    <dbReference type="NCBI Taxonomy" id="2652309"/>
    <lineage>
        <taxon>Bacteria</taxon>
        <taxon>Bacillati</taxon>
        <taxon>Bacillota</taxon>
        <taxon>Negativicutes</taxon>
        <taxon>Selenomonadales</taxon>
        <taxon>Selenomonadaceae</taxon>
        <taxon>Anaerovibrio</taxon>
    </lineage>
</organism>
<name>A0A6I2UC89_9FIRM</name>
<dbReference type="CDD" id="cd00093">
    <property type="entry name" value="HTH_XRE"/>
    <property type="match status" value="1"/>
</dbReference>
<proteinExistence type="predicted"/>
<evidence type="ECO:0000259" key="2">
    <source>
        <dbReference type="PROSITE" id="PS50943"/>
    </source>
</evidence>
<dbReference type="InterPro" id="IPR010982">
    <property type="entry name" value="Lambda_DNA-bd_dom_sf"/>
</dbReference>
<accession>A0A6I2UC89</accession>
<reference evidence="3 4" key="1">
    <citation type="submission" date="2019-08" db="EMBL/GenBank/DDBJ databases">
        <title>In-depth cultivation of the pig gut microbiome towards novel bacterial diversity and tailored functional studies.</title>
        <authorList>
            <person name="Wylensek D."/>
            <person name="Hitch T.C.A."/>
            <person name="Clavel T."/>
        </authorList>
    </citation>
    <scope>NUCLEOTIDE SEQUENCE [LARGE SCALE GENOMIC DNA]</scope>
    <source>
        <strain evidence="3 4">WCA-693-APC-5D-A</strain>
    </source>
</reference>
<dbReference type="Proteomes" id="UP000433181">
    <property type="component" value="Unassembled WGS sequence"/>
</dbReference>
<dbReference type="AlphaFoldDB" id="A0A6I2UC89"/>
<dbReference type="Gene3D" id="1.10.260.40">
    <property type="entry name" value="lambda repressor-like DNA-binding domains"/>
    <property type="match status" value="1"/>
</dbReference>
<keyword evidence="4" id="KW-1185">Reference proteome</keyword>
<sequence length="135" mass="15826">MARFRDLRVKSGYSQEEFRKLYNEKYNRNYTSAAISMIEHGKRMPELGALMDFADFYGVSLDYLLGRTGELDNGQISSQLNCIVENLDNHQESVNNAIENRAELKENLRMLKCLLEQSAVLARRMEKEDNSWYRF</sequence>
<comment type="caution">
    <text evidence="3">The sequence shown here is derived from an EMBL/GenBank/DDBJ whole genome shotgun (WGS) entry which is preliminary data.</text>
</comment>
<dbReference type="RefSeq" id="WP_154407306.1">
    <property type="nucleotide sequence ID" value="NZ_VUNR01000017.1"/>
</dbReference>
<evidence type="ECO:0000313" key="3">
    <source>
        <dbReference type="EMBL" id="MSU09143.1"/>
    </source>
</evidence>
<dbReference type="GO" id="GO:0003677">
    <property type="term" value="F:DNA binding"/>
    <property type="evidence" value="ECO:0007669"/>
    <property type="project" value="InterPro"/>
</dbReference>
<evidence type="ECO:0000256" key="1">
    <source>
        <dbReference type="SAM" id="Coils"/>
    </source>
</evidence>
<dbReference type="Pfam" id="PF01381">
    <property type="entry name" value="HTH_3"/>
    <property type="match status" value="1"/>
</dbReference>
<keyword evidence="1" id="KW-0175">Coiled coil</keyword>
<dbReference type="EMBL" id="VUNR01000017">
    <property type="protein sequence ID" value="MSU09143.1"/>
    <property type="molecule type" value="Genomic_DNA"/>
</dbReference>
<dbReference type="SMART" id="SM00530">
    <property type="entry name" value="HTH_XRE"/>
    <property type="match status" value="1"/>
</dbReference>
<evidence type="ECO:0000313" key="4">
    <source>
        <dbReference type="Proteomes" id="UP000433181"/>
    </source>
</evidence>
<dbReference type="GeneID" id="96779077"/>
<gene>
    <name evidence="3" type="ORF">FYJ84_09115</name>
</gene>